<organism evidence="1 2">
    <name type="scientific">Ceriporiopsis subvermispora (strain B)</name>
    <name type="common">White-rot fungus</name>
    <name type="synonym">Gelatoporia subvermispora</name>
    <dbReference type="NCBI Taxonomy" id="914234"/>
    <lineage>
        <taxon>Eukaryota</taxon>
        <taxon>Fungi</taxon>
        <taxon>Dikarya</taxon>
        <taxon>Basidiomycota</taxon>
        <taxon>Agaricomycotina</taxon>
        <taxon>Agaricomycetes</taxon>
        <taxon>Polyporales</taxon>
        <taxon>Gelatoporiaceae</taxon>
        <taxon>Gelatoporia</taxon>
    </lineage>
</organism>
<reference evidence="1 2" key="1">
    <citation type="journal article" date="2012" name="Proc. Natl. Acad. Sci. U.S.A.">
        <title>Comparative genomics of Ceriporiopsis subvermispora and Phanerochaete chrysosporium provide insight into selective ligninolysis.</title>
        <authorList>
            <person name="Fernandez-Fueyo E."/>
            <person name="Ruiz-Duenas F.J."/>
            <person name="Ferreira P."/>
            <person name="Floudas D."/>
            <person name="Hibbett D.S."/>
            <person name="Canessa P."/>
            <person name="Larrondo L.F."/>
            <person name="James T.Y."/>
            <person name="Seelenfreund D."/>
            <person name="Lobos S."/>
            <person name="Polanco R."/>
            <person name="Tello M."/>
            <person name="Honda Y."/>
            <person name="Watanabe T."/>
            <person name="Watanabe T."/>
            <person name="Ryu J.S."/>
            <person name="Kubicek C.P."/>
            <person name="Schmoll M."/>
            <person name="Gaskell J."/>
            <person name="Hammel K.E."/>
            <person name="St John F.J."/>
            <person name="Vanden Wymelenberg A."/>
            <person name="Sabat G."/>
            <person name="Splinter BonDurant S."/>
            <person name="Syed K."/>
            <person name="Yadav J.S."/>
            <person name="Doddapaneni H."/>
            <person name="Subramanian V."/>
            <person name="Lavin J.L."/>
            <person name="Oguiza J.A."/>
            <person name="Perez G."/>
            <person name="Pisabarro A.G."/>
            <person name="Ramirez L."/>
            <person name="Santoyo F."/>
            <person name="Master E."/>
            <person name="Coutinho P.M."/>
            <person name="Henrissat B."/>
            <person name="Lombard V."/>
            <person name="Magnuson J.K."/>
            <person name="Kuees U."/>
            <person name="Hori C."/>
            <person name="Igarashi K."/>
            <person name="Samejima M."/>
            <person name="Held B.W."/>
            <person name="Barry K.W."/>
            <person name="LaButti K.M."/>
            <person name="Lapidus A."/>
            <person name="Lindquist E.A."/>
            <person name="Lucas S.M."/>
            <person name="Riley R."/>
            <person name="Salamov A.A."/>
            <person name="Hoffmeister D."/>
            <person name="Schwenk D."/>
            <person name="Hadar Y."/>
            <person name="Yarden O."/>
            <person name="de Vries R.P."/>
            <person name="Wiebenga A."/>
            <person name="Stenlid J."/>
            <person name="Eastwood D."/>
            <person name="Grigoriev I.V."/>
            <person name="Berka R.M."/>
            <person name="Blanchette R.A."/>
            <person name="Kersten P."/>
            <person name="Martinez A.T."/>
            <person name="Vicuna R."/>
            <person name="Cullen D."/>
        </authorList>
    </citation>
    <scope>NUCLEOTIDE SEQUENCE [LARGE SCALE GENOMIC DNA]</scope>
    <source>
        <strain evidence="1 2">B</strain>
    </source>
</reference>
<evidence type="ECO:0000313" key="2">
    <source>
        <dbReference type="Proteomes" id="UP000016930"/>
    </source>
</evidence>
<keyword evidence="2" id="KW-1185">Reference proteome</keyword>
<dbReference type="HOGENOM" id="CLU_2793761_0_0_1"/>
<evidence type="ECO:0000313" key="1">
    <source>
        <dbReference type="EMBL" id="EMD41317.1"/>
    </source>
</evidence>
<accession>M2RS94</accession>
<dbReference type="Proteomes" id="UP000016930">
    <property type="component" value="Unassembled WGS sequence"/>
</dbReference>
<dbReference type="EMBL" id="KB445791">
    <property type="protein sequence ID" value="EMD41317.1"/>
    <property type="molecule type" value="Genomic_DNA"/>
</dbReference>
<dbReference type="AlphaFoldDB" id="M2RS94"/>
<gene>
    <name evidence="1" type="ORF">CERSUDRAFT_78969</name>
</gene>
<name>M2RS94_CERS8</name>
<proteinExistence type="predicted"/>
<protein>
    <submittedName>
        <fullName evidence="1">Uncharacterized protein</fullName>
    </submittedName>
</protein>
<sequence length="68" mass="7337">MPLSPCGPCSRLSASAWEQAGRGLPLEHPGIITIASMMPPPHTPSEQVKGWEVTYDACQASILHREIV</sequence>